<dbReference type="GO" id="GO:0005886">
    <property type="term" value="C:plasma membrane"/>
    <property type="evidence" value="ECO:0007669"/>
    <property type="project" value="UniProtKB-SubCell"/>
</dbReference>
<comment type="subcellular location">
    <subcellularLocation>
        <location evidence="1 7">Cell membrane</location>
        <topology evidence="1 7">Multi-pass membrane protein</topology>
    </subcellularLocation>
</comment>
<dbReference type="Pfam" id="PF00528">
    <property type="entry name" value="BPD_transp_1"/>
    <property type="match status" value="1"/>
</dbReference>
<feature type="transmembrane region" description="Helical" evidence="7">
    <location>
        <begin position="75"/>
        <end position="98"/>
    </location>
</feature>
<dbReference type="PANTHER" id="PTHR43744">
    <property type="entry name" value="ABC TRANSPORTER PERMEASE PROTEIN MG189-RELATED-RELATED"/>
    <property type="match status" value="1"/>
</dbReference>
<evidence type="ECO:0000259" key="8">
    <source>
        <dbReference type="PROSITE" id="PS50928"/>
    </source>
</evidence>
<feature type="transmembrane region" description="Helical" evidence="7">
    <location>
        <begin position="258"/>
        <end position="277"/>
    </location>
</feature>
<sequence>MWRKRSIGSMAFDGFNYTFLTIFALITVLPFIHIVAVSLSSSQAYGAKEFILWPHGFTLDAYDYLFSTDTLTRSLLVTVFITVAGTLVNLLFTLTMAYSLAKKELLGRRSIMLLVIFSMLFSGGMIPTYLVVKELHLLDTYWALILPGAISAFNMIIIKNFFQQLPPGLEESAKIDGASDIAVLVRIVIPLSMPVIATFTLFYAVGHWNTFFNAIIYLNDADKRPIQVLLRQIVILSEQLGSGGEYDASALVSLSQSIKMAVIVAATLPILMVYPFLQKYFVKGILLGSIKG</sequence>
<dbReference type="EMBL" id="JACXIZ010000012">
    <property type="protein sequence ID" value="MBD2844882.1"/>
    <property type="molecule type" value="Genomic_DNA"/>
</dbReference>
<feature type="transmembrane region" description="Helical" evidence="7">
    <location>
        <begin position="141"/>
        <end position="162"/>
    </location>
</feature>
<accession>A0A927BRE0</accession>
<dbReference type="InterPro" id="IPR000515">
    <property type="entry name" value="MetI-like"/>
</dbReference>
<dbReference type="InterPro" id="IPR035906">
    <property type="entry name" value="MetI-like_sf"/>
</dbReference>
<keyword evidence="6 7" id="KW-0472">Membrane</keyword>
<feature type="transmembrane region" description="Helical" evidence="7">
    <location>
        <begin position="183"/>
        <end position="205"/>
    </location>
</feature>
<dbReference type="Proteomes" id="UP000621560">
    <property type="component" value="Unassembled WGS sequence"/>
</dbReference>
<evidence type="ECO:0000256" key="2">
    <source>
        <dbReference type="ARBA" id="ARBA00022448"/>
    </source>
</evidence>
<evidence type="ECO:0000313" key="9">
    <source>
        <dbReference type="EMBL" id="MBD2844882.1"/>
    </source>
</evidence>
<dbReference type="AlphaFoldDB" id="A0A927BRE0"/>
<evidence type="ECO:0000313" key="10">
    <source>
        <dbReference type="Proteomes" id="UP000621560"/>
    </source>
</evidence>
<name>A0A927BRE0_9BACL</name>
<dbReference type="SUPFAM" id="SSF161098">
    <property type="entry name" value="MetI-like"/>
    <property type="match status" value="1"/>
</dbReference>
<reference evidence="9" key="1">
    <citation type="submission" date="2020-09" db="EMBL/GenBank/DDBJ databases">
        <title>A novel bacterium of genus Paenibacillus, isolated from South China Sea.</title>
        <authorList>
            <person name="Huang H."/>
            <person name="Mo K."/>
            <person name="Hu Y."/>
        </authorList>
    </citation>
    <scope>NUCLEOTIDE SEQUENCE</scope>
    <source>
        <strain evidence="9">IB182496</strain>
    </source>
</reference>
<protein>
    <submittedName>
        <fullName evidence="9">Carbohydrate ABC transporter permease</fullName>
    </submittedName>
</protein>
<keyword evidence="5 7" id="KW-1133">Transmembrane helix</keyword>
<organism evidence="9 10">
    <name type="scientific">Paenibacillus sabuli</name>
    <dbReference type="NCBI Taxonomy" id="2772509"/>
    <lineage>
        <taxon>Bacteria</taxon>
        <taxon>Bacillati</taxon>
        <taxon>Bacillota</taxon>
        <taxon>Bacilli</taxon>
        <taxon>Bacillales</taxon>
        <taxon>Paenibacillaceae</taxon>
        <taxon>Paenibacillus</taxon>
    </lineage>
</organism>
<comment type="similarity">
    <text evidence="7">Belongs to the binding-protein-dependent transport system permease family.</text>
</comment>
<feature type="domain" description="ABC transmembrane type-1" evidence="8">
    <location>
        <begin position="75"/>
        <end position="264"/>
    </location>
</feature>
<evidence type="ECO:0000256" key="3">
    <source>
        <dbReference type="ARBA" id="ARBA00022475"/>
    </source>
</evidence>
<evidence type="ECO:0000256" key="1">
    <source>
        <dbReference type="ARBA" id="ARBA00004651"/>
    </source>
</evidence>
<dbReference type="CDD" id="cd06261">
    <property type="entry name" value="TM_PBP2"/>
    <property type="match status" value="1"/>
</dbReference>
<evidence type="ECO:0000256" key="7">
    <source>
        <dbReference type="RuleBase" id="RU363032"/>
    </source>
</evidence>
<evidence type="ECO:0000256" key="4">
    <source>
        <dbReference type="ARBA" id="ARBA00022692"/>
    </source>
</evidence>
<keyword evidence="3" id="KW-1003">Cell membrane</keyword>
<keyword evidence="10" id="KW-1185">Reference proteome</keyword>
<evidence type="ECO:0000256" key="5">
    <source>
        <dbReference type="ARBA" id="ARBA00022989"/>
    </source>
</evidence>
<feature type="transmembrane region" description="Helical" evidence="7">
    <location>
        <begin position="110"/>
        <end position="129"/>
    </location>
</feature>
<keyword evidence="4 7" id="KW-0812">Transmembrane</keyword>
<dbReference type="RefSeq" id="WP_190915946.1">
    <property type="nucleotide sequence ID" value="NZ_JACXIZ010000012.1"/>
</dbReference>
<dbReference type="GO" id="GO:0055085">
    <property type="term" value="P:transmembrane transport"/>
    <property type="evidence" value="ECO:0007669"/>
    <property type="project" value="InterPro"/>
</dbReference>
<dbReference type="PANTHER" id="PTHR43744:SF9">
    <property type="entry name" value="POLYGALACTURONAN_RHAMNOGALACTURONAN TRANSPORT SYSTEM PERMEASE PROTEIN YTCP"/>
    <property type="match status" value="1"/>
</dbReference>
<gene>
    <name evidence="9" type="ORF">IDH44_06730</name>
</gene>
<keyword evidence="2 7" id="KW-0813">Transport</keyword>
<comment type="caution">
    <text evidence="9">The sequence shown here is derived from an EMBL/GenBank/DDBJ whole genome shotgun (WGS) entry which is preliminary data.</text>
</comment>
<dbReference type="Gene3D" id="1.10.3720.10">
    <property type="entry name" value="MetI-like"/>
    <property type="match status" value="1"/>
</dbReference>
<evidence type="ECO:0000256" key="6">
    <source>
        <dbReference type="ARBA" id="ARBA00023136"/>
    </source>
</evidence>
<dbReference type="PROSITE" id="PS50928">
    <property type="entry name" value="ABC_TM1"/>
    <property type="match status" value="1"/>
</dbReference>
<proteinExistence type="inferred from homology"/>